<keyword evidence="2" id="KW-1185">Reference proteome</keyword>
<proteinExistence type="predicted"/>
<evidence type="ECO:0000313" key="1">
    <source>
        <dbReference type="EMBL" id="MED6210751.1"/>
    </source>
</evidence>
<dbReference type="EMBL" id="JASCZI010242349">
    <property type="protein sequence ID" value="MED6210751.1"/>
    <property type="molecule type" value="Genomic_DNA"/>
</dbReference>
<feature type="non-terminal residue" evidence="1">
    <location>
        <position position="104"/>
    </location>
</feature>
<name>A0ABU6YLF7_9FABA</name>
<sequence length="104" mass="11714">MPLGKEAAQSWRMRSQCRMIGPRHWANGGCHGIRMRDWWKGSVTQHRDMALVQIVCLGVPMRRMKYVDSIKKGSMKSRLSTYSQPTTSAACVPRGTQFASVSCP</sequence>
<protein>
    <submittedName>
        <fullName evidence="1">Uncharacterized protein</fullName>
    </submittedName>
</protein>
<reference evidence="1 2" key="1">
    <citation type="journal article" date="2023" name="Plants (Basel)">
        <title>Bridging the Gap: Combining Genomics and Transcriptomics Approaches to Understand Stylosanthes scabra, an Orphan Legume from the Brazilian Caatinga.</title>
        <authorList>
            <person name="Ferreira-Neto J.R.C."/>
            <person name="da Silva M.D."/>
            <person name="Binneck E."/>
            <person name="de Melo N.F."/>
            <person name="da Silva R.H."/>
            <person name="de Melo A.L.T.M."/>
            <person name="Pandolfi V."/>
            <person name="Bustamante F.O."/>
            <person name="Brasileiro-Vidal A.C."/>
            <person name="Benko-Iseppon A.M."/>
        </authorList>
    </citation>
    <scope>NUCLEOTIDE SEQUENCE [LARGE SCALE GENOMIC DNA]</scope>
    <source>
        <tissue evidence="1">Leaves</tissue>
    </source>
</reference>
<comment type="caution">
    <text evidence="1">The sequence shown here is derived from an EMBL/GenBank/DDBJ whole genome shotgun (WGS) entry which is preliminary data.</text>
</comment>
<organism evidence="1 2">
    <name type="scientific">Stylosanthes scabra</name>
    <dbReference type="NCBI Taxonomy" id="79078"/>
    <lineage>
        <taxon>Eukaryota</taxon>
        <taxon>Viridiplantae</taxon>
        <taxon>Streptophyta</taxon>
        <taxon>Embryophyta</taxon>
        <taxon>Tracheophyta</taxon>
        <taxon>Spermatophyta</taxon>
        <taxon>Magnoliopsida</taxon>
        <taxon>eudicotyledons</taxon>
        <taxon>Gunneridae</taxon>
        <taxon>Pentapetalae</taxon>
        <taxon>rosids</taxon>
        <taxon>fabids</taxon>
        <taxon>Fabales</taxon>
        <taxon>Fabaceae</taxon>
        <taxon>Papilionoideae</taxon>
        <taxon>50 kb inversion clade</taxon>
        <taxon>dalbergioids sensu lato</taxon>
        <taxon>Dalbergieae</taxon>
        <taxon>Pterocarpus clade</taxon>
        <taxon>Stylosanthes</taxon>
    </lineage>
</organism>
<accession>A0ABU6YLF7</accession>
<gene>
    <name evidence="1" type="ORF">PIB30_067065</name>
</gene>
<dbReference type="Proteomes" id="UP001341840">
    <property type="component" value="Unassembled WGS sequence"/>
</dbReference>
<evidence type="ECO:0000313" key="2">
    <source>
        <dbReference type="Proteomes" id="UP001341840"/>
    </source>
</evidence>